<organism evidence="1">
    <name type="scientific">Leptotrichia mesophila</name>
    <dbReference type="NCBI Taxonomy" id="3239303"/>
    <lineage>
        <taxon>Bacteria</taxon>
        <taxon>Fusobacteriati</taxon>
        <taxon>Fusobacteriota</taxon>
        <taxon>Fusobacteriia</taxon>
        <taxon>Fusobacteriales</taxon>
        <taxon>Leptotrichiaceae</taxon>
        <taxon>Leptotrichia</taxon>
    </lineage>
</organism>
<gene>
    <name evidence="1" type="ORF">AB8B23_10110</name>
</gene>
<proteinExistence type="predicted"/>
<dbReference type="EMBL" id="CP165646">
    <property type="protein sequence ID" value="XDU64280.1"/>
    <property type="molecule type" value="Genomic_DNA"/>
</dbReference>
<accession>A0AB39V9T5</accession>
<dbReference type="KEGG" id="lmes:AB8B23_10110"/>
<reference evidence="1" key="1">
    <citation type="submission" date="2024-07" db="EMBL/GenBank/DDBJ databases">
        <authorList>
            <person name="Li X.-J."/>
            <person name="Wang X."/>
        </authorList>
    </citation>
    <scope>NUCLEOTIDE SEQUENCE</scope>
    <source>
        <strain evidence="1">HSP-342</strain>
    </source>
</reference>
<dbReference type="RefSeq" id="WP_369712640.1">
    <property type="nucleotide sequence ID" value="NZ_CP165646.1"/>
</dbReference>
<protein>
    <submittedName>
        <fullName evidence="1">Uncharacterized protein</fullName>
    </submittedName>
</protein>
<name>A0AB39V9T5_9FUSO</name>
<sequence length="149" mass="17486">MKIKINKNFIALFVFLSVISYSYQHKLSEPLDNFGYTMCTSLEPSENQYEKGILRVSLNSCSFDRSSYFNNDFSGSLTMGIRVNNIFELKKYLNENNGVLMLKYGIRGYTDFYKVSYMEVQRKDIVITDYNSFLDKYKSKYDDYGCIPK</sequence>
<dbReference type="AlphaFoldDB" id="A0AB39V9T5"/>
<evidence type="ECO:0000313" key="1">
    <source>
        <dbReference type="EMBL" id="XDU64280.1"/>
    </source>
</evidence>